<dbReference type="GO" id="GO:0008482">
    <property type="term" value="F:sulfite oxidase activity"/>
    <property type="evidence" value="ECO:0007669"/>
    <property type="project" value="TreeGrafter"/>
</dbReference>
<dbReference type="InterPro" id="IPR036374">
    <property type="entry name" value="OxRdtase_Mopterin-bd_sf"/>
</dbReference>
<dbReference type="InterPro" id="IPR000572">
    <property type="entry name" value="OxRdtase_Mopterin-bd_dom"/>
</dbReference>
<sequence length="249" mass="26528">MSLRALLERAGVQEGATRLVGRSVDGLTAGFPTITALDLGEAMVAVGMNGEPLPAEHGYPARLVVPGLYGYVSATTWLAAIELTTWDVDGYRIPRGWGEEGPVRTQSRIDVPAAGATDPPRRTPIAGAAWAPTRGIERVEVRVDDGPWQEAELAAPHDVDVWRQWVLPWDATPGVHRIAARATDGAGEVQTGRRTPVAPDGASGHPVIEVLVEGGWDRATVPVGDVARRARSSRAILVDRAGRRRLGAP</sequence>
<evidence type="ECO:0000313" key="3">
    <source>
        <dbReference type="EMBL" id="SNS55360.1"/>
    </source>
</evidence>
<accession>A0A239FEA4</accession>
<dbReference type="Pfam" id="PF00174">
    <property type="entry name" value="Oxidored_molyb"/>
    <property type="match status" value="1"/>
</dbReference>
<feature type="region of interest" description="Disordered" evidence="1">
    <location>
        <begin position="183"/>
        <end position="202"/>
    </location>
</feature>
<dbReference type="GO" id="GO:0020037">
    <property type="term" value="F:heme binding"/>
    <property type="evidence" value="ECO:0007669"/>
    <property type="project" value="TreeGrafter"/>
</dbReference>
<dbReference type="PANTHER" id="PTHR19372">
    <property type="entry name" value="SULFITE REDUCTASE"/>
    <property type="match status" value="1"/>
</dbReference>
<dbReference type="Gene3D" id="3.90.420.10">
    <property type="entry name" value="Oxidoreductase, molybdopterin-binding domain"/>
    <property type="match status" value="1"/>
</dbReference>
<dbReference type="Proteomes" id="UP000198373">
    <property type="component" value="Unassembled WGS sequence"/>
</dbReference>
<organism evidence="3 4">
    <name type="scientific">Geodermatophilus pulveris</name>
    <dbReference type="NCBI Taxonomy" id="1564159"/>
    <lineage>
        <taxon>Bacteria</taxon>
        <taxon>Bacillati</taxon>
        <taxon>Actinomycetota</taxon>
        <taxon>Actinomycetes</taxon>
        <taxon>Geodermatophilales</taxon>
        <taxon>Geodermatophilaceae</taxon>
        <taxon>Geodermatophilus</taxon>
    </lineage>
</organism>
<dbReference type="GO" id="GO:0043546">
    <property type="term" value="F:molybdopterin cofactor binding"/>
    <property type="evidence" value="ECO:0007669"/>
    <property type="project" value="TreeGrafter"/>
</dbReference>
<dbReference type="SUPFAM" id="SSF81296">
    <property type="entry name" value="E set domains"/>
    <property type="match status" value="1"/>
</dbReference>
<protein>
    <submittedName>
        <fullName evidence="3">Oxidoreductase molybdopterin binding domain-containing protein</fullName>
    </submittedName>
</protein>
<evidence type="ECO:0000256" key="1">
    <source>
        <dbReference type="SAM" id="MobiDB-lite"/>
    </source>
</evidence>
<dbReference type="PANTHER" id="PTHR19372:SF7">
    <property type="entry name" value="SULFITE OXIDASE, MITOCHONDRIAL"/>
    <property type="match status" value="1"/>
</dbReference>
<feature type="domain" description="Oxidoreductase molybdopterin-binding" evidence="2">
    <location>
        <begin position="2"/>
        <end position="91"/>
    </location>
</feature>
<dbReference type="Gene3D" id="2.60.40.650">
    <property type="match status" value="1"/>
</dbReference>
<keyword evidence="4" id="KW-1185">Reference proteome</keyword>
<dbReference type="SUPFAM" id="SSF56524">
    <property type="entry name" value="Oxidoreductase molybdopterin-binding domain"/>
    <property type="match status" value="1"/>
</dbReference>
<evidence type="ECO:0000313" key="4">
    <source>
        <dbReference type="Proteomes" id="UP000198373"/>
    </source>
</evidence>
<name>A0A239FEA4_9ACTN</name>
<proteinExistence type="predicted"/>
<gene>
    <name evidence="3" type="ORF">SAMN06893096_10555</name>
</gene>
<dbReference type="AlphaFoldDB" id="A0A239FEA4"/>
<dbReference type="RefSeq" id="WP_425432517.1">
    <property type="nucleotide sequence ID" value="NZ_FZOO01000005.1"/>
</dbReference>
<reference evidence="4" key="1">
    <citation type="submission" date="2017-06" db="EMBL/GenBank/DDBJ databases">
        <authorList>
            <person name="Varghese N."/>
            <person name="Submissions S."/>
        </authorList>
    </citation>
    <scope>NUCLEOTIDE SEQUENCE [LARGE SCALE GENOMIC DNA]</scope>
    <source>
        <strain evidence="4">DSM 46839</strain>
    </source>
</reference>
<dbReference type="EMBL" id="FZOO01000005">
    <property type="protein sequence ID" value="SNS55360.1"/>
    <property type="molecule type" value="Genomic_DNA"/>
</dbReference>
<dbReference type="GO" id="GO:0006790">
    <property type="term" value="P:sulfur compound metabolic process"/>
    <property type="evidence" value="ECO:0007669"/>
    <property type="project" value="TreeGrafter"/>
</dbReference>
<evidence type="ECO:0000259" key="2">
    <source>
        <dbReference type="Pfam" id="PF00174"/>
    </source>
</evidence>
<dbReference type="InterPro" id="IPR014756">
    <property type="entry name" value="Ig_E-set"/>
</dbReference>